<feature type="active site" description="Proton acceptor" evidence="14">
    <location>
        <position position="119"/>
    </location>
</feature>
<keyword evidence="3 14" id="KW-0004">4Fe-4S</keyword>
<feature type="binding site" evidence="14">
    <location>
        <begin position="188"/>
        <end position="189"/>
    </location>
    <ligand>
        <name>S-adenosyl-L-methionine</name>
        <dbReference type="ChEBI" id="CHEBI:59789"/>
    </ligand>
</feature>
<dbReference type="SFLD" id="SFLDG01062">
    <property type="entry name" value="methyltransferase_(Class_A)"/>
    <property type="match status" value="1"/>
</dbReference>
<dbReference type="GO" id="GO:0005737">
    <property type="term" value="C:cytoplasm"/>
    <property type="evidence" value="ECO:0007669"/>
    <property type="project" value="UniProtKB-SubCell"/>
</dbReference>
<evidence type="ECO:0000313" key="17">
    <source>
        <dbReference type="Proteomes" id="UP000319852"/>
    </source>
</evidence>
<dbReference type="PANTHER" id="PTHR30544">
    <property type="entry name" value="23S RRNA METHYLTRANSFERASE"/>
    <property type="match status" value="1"/>
</dbReference>
<evidence type="ECO:0000256" key="2">
    <source>
        <dbReference type="ARBA" id="ARBA00007544"/>
    </source>
</evidence>
<reference evidence="16 17" key="1">
    <citation type="submission" date="2019-02" db="EMBL/GenBank/DDBJ databases">
        <title>Deep-cultivation of Planctomycetes and their phenomic and genomic characterization uncovers novel biology.</title>
        <authorList>
            <person name="Wiegand S."/>
            <person name="Jogler M."/>
            <person name="Boedeker C."/>
            <person name="Pinto D."/>
            <person name="Vollmers J."/>
            <person name="Rivas-Marin E."/>
            <person name="Kohn T."/>
            <person name="Peeters S.H."/>
            <person name="Heuer A."/>
            <person name="Rast P."/>
            <person name="Oberbeckmann S."/>
            <person name="Bunk B."/>
            <person name="Jeske O."/>
            <person name="Meyerdierks A."/>
            <person name="Storesund J.E."/>
            <person name="Kallscheuer N."/>
            <person name="Luecker S."/>
            <person name="Lage O.M."/>
            <person name="Pohl T."/>
            <person name="Merkel B.J."/>
            <person name="Hornburger P."/>
            <person name="Mueller R.-W."/>
            <person name="Bruemmer F."/>
            <person name="Labrenz M."/>
            <person name="Spormann A.M."/>
            <person name="Op den Camp H."/>
            <person name="Overmann J."/>
            <person name="Amann R."/>
            <person name="Jetten M.S.M."/>
            <person name="Mascher T."/>
            <person name="Medema M.H."/>
            <person name="Devos D.P."/>
            <person name="Kaster A.-K."/>
            <person name="Ovreas L."/>
            <person name="Rohde M."/>
            <person name="Galperin M.Y."/>
            <person name="Jogler C."/>
        </authorList>
    </citation>
    <scope>NUCLEOTIDE SEQUENCE [LARGE SCALE GENOMIC DNA]</scope>
    <source>
        <strain evidence="16 17">HG15A2</strain>
    </source>
</reference>
<dbReference type="SFLD" id="SFLDS00029">
    <property type="entry name" value="Radical_SAM"/>
    <property type="match status" value="1"/>
</dbReference>
<dbReference type="InterPro" id="IPR004383">
    <property type="entry name" value="rRNA_lsu_MTrfase_RlmN/Cfr"/>
</dbReference>
<keyword evidence="17" id="KW-1185">Reference proteome</keyword>
<keyword evidence="7 14" id="KW-0808">Transferase</keyword>
<dbReference type="FunFam" id="3.20.20.70:FF:000014">
    <property type="entry name" value="Probable dual-specificity RNA methyltransferase RlmN"/>
    <property type="match status" value="1"/>
</dbReference>
<dbReference type="Pfam" id="PF21016">
    <property type="entry name" value="RlmN_N"/>
    <property type="match status" value="1"/>
</dbReference>
<evidence type="ECO:0000256" key="11">
    <source>
        <dbReference type="ARBA" id="ARBA00023004"/>
    </source>
</evidence>
<dbReference type="Gene3D" id="1.10.150.530">
    <property type="match status" value="1"/>
</dbReference>
<dbReference type="PIRSF" id="PIRSF006004">
    <property type="entry name" value="CHP00048"/>
    <property type="match status" value="1"/>
</dbReference>
<comment type="similarity">
    <text evidence="2 14">Belongs to the radical SAM superfamily. RlmN family.</text>
</comment>
<comment type="miscellaneous">
    <text evidence="14">Reaction proceeds by a ping-pong mechanism involving intermediate methylation of a conserved cysteine residue.</text>
</comment>
<dbReference type="GO" id="GO:0051539">
    <property type="term" value="F:4 iron, 4 sulfur cluster binding"/>
    <property type="evidence" value="ECO:0007669"/>
    <property type="project" value="UniProtKB-UniRule"/>
</dbReference>
<dbReference type="Gene3D" id="3.20.20.70">
    <property type="entry name" value="Aldolase class I"/>
    <property type="match status" value="1"/>
</dbReference>
<feature type="domain" description="Radical SAM core" evidence="15">
    <location>
        <begin position="125"/>
        <end position="357"/>
    </location>
</feature>
<dbReference type="GO" id="GO:0070475">
    <property type="term" value="P:rRNA base methylation"/>
    <property type="evidence" value="ECO:0007669"/>
    <property type="project" value="UniProtKB-UniRule"/>
</dbReference>
<evidence type="ECO:0000256" key="4">
    <source>
        <dbReference type="ARBA" id="ARBA00022490"/>
    </source>
</evidence>
<keyword evidence="4 14" id="KW-0963">Cytoplasm</keyword>
<dbReference type="InterPro" id="IPR048641">
    <property type="entry name" value="RlmN_N"/>
</dbReference>
<evidence type="ECO:0000256" key="1">
    <source>
        <dbReference type="ARBA" id="ARBA00004496"/>
    </source>
</evidence>
<feature type="binding site" evidence="14">
    <location>
        <position position="220"/>
    </location>
    <ligand>
        <name>S-adenosyl-L-methionine</name>
        <dbReference type="ChEBI" id="CHEBI:59789"/>
    </ligand>
</feature>
<dbReference type="InterPro" id="IPR058240">
    <property type="entry name" value="rSAM_sf"/>
</dbReference>
<evidence type="ECO:0000256" key="7">
    <source>
        <dbReference type="ARBA" id="ARBA00022679"/>
    </source>
</evidence>
<keyword evidence="10 14" id="KW-0479">Metal-binding</keyword>
<feature type="active site" description="S-methylcysteine intermediate" evidence="14">
    <location>
        <position position="362"/>
    </location>
</feature>
<dbReference type="InterPro" id="IPR040072">
    <property type="entry name" value="Methyltransferase_A"/>
</dbReference>
<dbReference type="AlphaFoldDB" id="A0A517N2W3"/>
<dbReference type="EMBL" id="CP036263">
    <property type="protein sequence ID" value="QDT01348.1"/>
    <property type="molecule type" value="Genomic_DNA"/>
</dbReference>
<evidence type="ECO:0000313" key="16">
    <source>
        <dbReference type="EMBL" id="QDT01348.1"/>
    </source>
</evidence>
<dbReference type="GO" id="GO:0070040">
    <property type="term" value="F:rRNA (adenine(2503)-C2-)-methyltransferase activity"/>
    <property type="evidence" value="ECO:0007669"/>
    <property type="project" value="UniProtKB-UniRule"/>
</dbReference>
<feature type="binding site" evidence="14">
    <location>
        <position position="146"/>
    </location>
    <ligand>
        <name>[4Fe-4S] cluster</name>
        <dbReference type="ChEBI" id="CHEBI:49883"/>
        <note>4Fe-4S-S-AdoMet</note>
    </ligand>
</feature>
<evidence type="ECO:0000256" key="9">
    <source>
        <dbReference type="ARBA" id="ARBA00022694"/>
    </source>
</evidence>
<evidence type="ECO:0000259" key="15">
    <source>
        <dbReference type="PROSITE" id="PS51918"/>
    </source>
</evidence>
<dbReference type="GO" id="GO:0019843">
    <property type="term" value="F:rRNA binding"/>
    <property type="evidence" value="ECO:0007669"/>
    <property type="project" value="UniProtKB-UniRule"/>
</dbReference>
<comment type="catalytic activity">
    <reaction evidence="14">
        <text>adenosine(2503) in 23S rRNA + 2 reduced [2Fe-2S]-[ferredoxin] + 2 S-adenosyl-L-methionine = 2-methyladenosine(2503) in 23S rRNA + 5'-deoxyadenosine + L-methionine + 2 oxidized [2Fe-2S]-[ferredoxin] + S-adenosyl-L-homocysteine</text>
        <dbReference type="Rhea" id="RHEA:42916"/>
        <dbReference type="Rhea" id="RHEA-COMP:10000"/>
        <dbReference type="Rhea" id="RHEA-COMP:10001"/>
        <dbReference type="Rhea" id="RHEA-COMP:10152"/>
        <dbReference type="Rhea" id="RHEA-COMP:10282"/>
        <dbReference type="ChEBI" id="CHEBI:17319"/>
        <dbReference type="ChEBI" id="CHEBI:33737"/>
        <dbReference type="ChEBI" id="CHEBI:33738"/>
        <dbReference type="ChEBI" id="CHEBI:57844"/>
        <dbReference type="ChEBI" id="CHEBI:57856"/>
        <dbReference type="ChEBI" id="CHEBI:59789"/>
        <dbReference type="ChEBI" id="CHEBI:74411"/>
        <dbReference type="ChEBI" id="CHEBI:74497"/>
        <dbReference type="EC" id="2.1.1.192"/>
    </reaction>
</comment>
<keyword evidence="9 14" id="KW-0819">tRNA processing</keyword>
<keyword evidence="6 14" id="KW-0489">Methyltransferase</keyword>
<sequence>MNSGHGMPRSTRQYPTLIRRTCLINMPSQSTHLLDSLDSTLTAWLAERDVPKFRGKQIRNWLFEKRAADWQAMTNLPQALRDQLTAELPLWTSSVAKHTKAEDGTEKLLLSLADGGQIECVLLRDKVRRTICISTQVGCGMGCVFCASGLDGVDRNLTTGEIIEQILLLQNLLAKEERLSHIVVMGMGEPLANLDGLLPALEEAHREDGLGISARRITISTVGLPASIDRLAKHKRTYRLAISLHAPNDELRNKLVPVNDKIGLDAILDAADRYFDVSGRRLTYEYVLLHDLNDQDEHARELADRLSGREALLNVIPYNPVAGLPYETPTLARQHAFRDILEQAGIRVQFRHRKGNRIDAACGQLRRSQQEVFALE</sequence>
<comment type="caution">
    <text evidence="14">Lacks conserved residue(s) required for the propagation of feature annotation.</text>
</comment>
<dbReference type="GO" id="GO:0002935">
    <property type="term" value="F:tRNA (adenine(37)-C2)-methyltransferase activity"/>
    <property type="evidence" value="ECO:0007669"/>
    <property type="project" value="UniProtKB-UniRule"/>
</dbReference>
<evidence type="ECO:0000256" key="8">
    <source>
        <dbReference type="ARBA" id="ARBA00022691"/>
    </source>
</evidence>
<keyword evidence="8 14" id="KW-0949">S-adenosyl-L-methionine</keyword>
<organism evidence="16 17">
    <name type="scientific">Adhaeretor mobilis</name>
    <dbReference type="NCBI Taxonomy" id="1930276"/>
    <lineage>
        <taxon>Bacteria</taxon>
        <taxon>Pseudomonadati</taxon>
        <taxon>Planctomycetota</taxon>
        <taxon>Planctomycetia</taxon>
        <taxon>Pirellulales</taxon>
        <taxon>Lacipirellulaceae</taxon>
        <taxon>Adhaeretor</taxon>
    </lineage>
</organism>
<evidence type="ECO:0000256" key="14">
    <source>
        <dbReference type="HAMAP-Rule" id="MF_01849"/>
    </source>
</evidence>
<dbReference type="GO" id="GO:0046872">
    <property type="term" value="F:metal ion binding"/>
    <property type="evidence" value="ECO:0007669"/>
    <property type="project" value="UniProtKB-KW"/>
</dbReference>
<dbReference type="SFLD" id="SFLDF00275">
    <property type="entry name" value="adenosine_C2_methyltransferase"/>
    <property type="match status" value="1"/>
</dbReference>
<feature type="binding site" evidence="14">
    <location>
        <position position="143"/>
    </location>
    <ligand>
        <name>[4Fe-4S] cluster</name>
        <dbReference type="ChEBI" id="CHEBI:49883"/>
        <note>4Fe-4S-S-AdoMet</note>
    </ligand>
</feature>
<comment type="catalytic activity">
    <reaction evidence="14">
        <text>adenosine(37) in tRNA + 2 reduced [2Fe-2S]-[ferredoxin] + 2 S-adenosyl-L-methionine = 2-methyladenosine(37) in tRNA + 5'-deoxyadenosine + L-methionine + 2 oxidized [2Fe-2S]-[ferredoxin] + S-adenosyl-L-homocysteine</text>
        <dbReference type="Rhea" id="RHEA:43332"/>
        <dbReference type="Rhea" id="RHEA-COMP:10000"/>
        <dbReference type="Rhea" id="RHEA-COMP:10001"/>
        <dbReference type="Rhea" id="RHEA-COMP:10162"/>
        <dbReference type="Rhea" id="RHEA-COMP:10485"/>
        <dbReference type="ChEBI" id="CHEBI:17319"/>
        <dbReference type="ChEBI" id="CHEBI:33737"/>
        <dbReference type="ChEBI" id="CHEBI:33738"/>
        <dbReference type="ChEBI" id="CHEBI:57844"/>
        <dbReference type="ChEBI" id="CHEBI:57856"/>
        <dbReference type="ChEBI" id="CHEBI:59789"/>
        <dbReference type="ChEBI" id="CHEBI:74411"/>
        <dbReference type="ChEBI" id="CHEBI:74497"/>
        <dbReference type="EC" id="2.1.1.192"/>
    </reaction>
</comment>
<keyword evidence="5 14" id="KW-0698">rRNA processing</keyword>
<evidence type="ECO:0000256" key="10">
    <source>
        <dbReference type="ARBA" id="ARBA00022723"/>
    </source>
</evidence>
<feature type="binding site" evidence="14">
    <location>
        <begin position="243"/>
        <end position="245"/>
    </location>
    <ligand>
        <name>S-adenosyl-L-methionine</name>
        <dbReference type="ChEBI" id="CHEBI:59789"/>
    </ligand>
</feature>
<comment type="cofactor">
    <cofactor evidence="14">
        <name>[4Fe-4S] cluster</name>
        <dbReference type="ChEBI" id="CHEBI:49883"/>
    </cofactor>
    <text evidence="14">Binds 1 [4Fe-4S] cluster. The cluster is coordinated with 3 cysteines and an exchangeable S-adenosyl-L-methionine.</text>
</comment>
<keyword evidence="11 14" id="KW-0408">Iron</keyword>
<dbReference type="InterPro" id="IPR013785">
    <property type="entry name" value="Aldolase_TIM"/>
</dbReference>
<dbReference type="EC" id="2.1.1.192" evidence="14"/>
<protein>
    <recommendedName>
        <fullName evidence="14">Probable dual-specificity RNA methyltransferase RlmN</fullName>
        <ecNumber evidence="14">2.1.1.192</ecNumber>
    </recommendedName>
    <alternativeName>
        <fullName evidence="14">23S rRNA (adenine(2503)-C(2))-methyltransferase</fullName>
    </alternativeName>
    <alternativeName>
        <fullName evidence="14">23S rRNA m2A2503 methyltransferase</fullName>
    </alternativeName>
    <alternativeName>
        <fullName evidence="14">Ribosomal RNA large subunit methyltransferase N</fullName>
    </alternativeName>
    <alternativeName>
        <fullName evidence="14">tRNA (adenine(37)-C(2))-methyltransferase</fullName>
    </alternativeName>
    <alternativeName>
        <fullName evidence="14">tRNA m2A37 methyltransferase</fullName>
    </alternativeName>
</protein>
<dbReference type="PANTHER" id="PTHR30544:SF5">
    <property type="entry name" value="RADICAL SAM CORE DOMAIN-CONTAINING PROTEIN"/>
    <property type="match status" value="1"/>
</dbReference>
<evidence type="ECO:0000256" key="12">
    <source>
        <dbReference type="ARBA" id="ARBA00023014"/>
    </source>
</evidence>
<accession>A0A517N2W3</accession>
<dbReference type="NCBIfam" id="TIGR00048">
    <property type="entry name" value="rRNA_mod_RlmN"/>
    <property type="match status" value="1"/>
</dbReference>
<dbReference type="KEGG" id="amob:HG15A2_46900"/>
<evidence type="ECO:0000256" key="3">
    <source>
        <dbReference type="ARBA" id="ARBA00022485"/>
    </source>
</evidence>
<dbReference type="GO" id="GO:0030488">
    <property type="term" value="P:tRNA methylation"/>
    <property type="evidence" value="ECO:0007669"/>
    <property type="project" value="UniProtKB-UniRule"/>
</dbReference>
<dbReference type="InterPro" id="IPR027492">
    <property type="entry name" value="RNA_MTrfase_RlmN"/>
</dbReference>
<feature type="binding site" evidence="14">
    <location>
        <position position="139"/>
    </location>
    <ligand>
        <name>[4Fe-4S] cluster</name>
        <dbReference type="ChEBI" id="CHEBI:49883"/>
        <note>4Fe-4S-S-AdoMet</note>
    </ligand>
</feature>
<feature type="binding site" evidence="14">
    <location>
        <position position="319"/>
    </location>
    <ligand>
        <name>S-adenosyl-L-methionine</name>
        <dbReference type="ChEBI" id="CHEBI:59789"/>
    </ligand>
</feature>
<proteinExistence type="inferred from homology"/>
<gene>
    <name evidence="14 16" type="primary">rlmN</name>
    <name evidence="16" type="ORF">HG15A2_46900</name>
</gene>
<dbReference type="CDD" id="cd01335">
    <property type="entry name" value="Radical_SAM"/>
    <property type="match status" value="1"/>
</dbReference>
<dbReference type="InterPro" id="IPR006638">
    <property type="entry name" value="Elp3/MiaA/NifB-like_rSAM"/>
</dbReference>
<name>A0A517N2W3_9BACT</name>
<evidence type="ECO:0000256" key="6">
    <source>
        <dbReference type="ARBA" id="ARBA00022603"/>
    </source>
</evidence>
<comment type="subcellular location">
    <subcellularLocation>
        <location evidence="1 14">Cytoplasm</location>
    </subcellularLocation>
</comment>
<dbReference type="SMART" id="SM00729">
    <property type="entry name" value="Elp3"/>
    <property type="match status" value="1"/>
</dbReference>
<evidence type="ECO:0000256" key="5">
    <source>
        <dbReference type="ARBA" id="ARBA00022552"/>
    </source>
</evidence>
<dbReference type="InterPro" id="IPR007197">
    <property type="entry name" value="rSAM"/>
</dbReference>
<keyword evidence="12 14" id="KW-0411">Iron-sulfur</keyword>
<dbReference type="SUPFAM" id="SSF102114">
    <property type="entry name" value="Radical SAM enzymes"/>
    <property type="match status" value="1"/>
</dbReference>
<evidence type="ECO:0000256" key="13">
    <source>
        <dbReference type="ARBA" id="ARBA00023157"/>
    </source>
</evidence>
<dbReference type="GO" id="GO:0000049">
    <property type="term" value="F:tRNA binding"/>
    <property type="evidence" value="ECO:0007669"/>
    <property type="project" value="UniProtKB-UniRule"/>
</dbReference>
<dbReference type="PROSITE" id="PS51918">
    <property type="entry name" value="RADICAL_SAM"/>
    <property type="match status" value="1"/>
</dbReference>
<dbReference type="HAMAP" id="MF_01849">
    <property type="entry name" value="RNA_methyltr_RlmN"/>
    <property type="match status" value="1"/>
</dbReference>
<dbReference type="Pfam" id="PF04055">
    <property type="entry name" value="Radical_SAM"/>
    <property type="match status" value="1"/>
</dbReference>
<comment type="function">
    <text evidence="14">Specifically methylates position 2 of adenine 2503 in 23S rRNA and position 2 of adenine 37 in tRNAs.</text>
</comment>
<dbReference type="Proteomes" id="UP000319852">
    <property type="component" value="Chromosome"/>
</dbReference>
<keyword evidence="13 14" id="KW-1015">Disulfide bond</keyword>